<dbReference type="EMBL" id="GEZM01002771">
    <property type="protein sequence ID" value="JAV97147.1"/>
    <property type="molecule type" value="Transcribed_RNA"/>
</dbReference>
<dbReference type="OrthoDB" id="5989213at2759"/>
<organism evidence="1">
    <name type="scientific">Photinus pyralis</name>
    <name type="common">Common eastern firefly</name>
    <name type="synonym">Lampyris pyralis</name>
    <dbReference type="NCBI Taxonomy" id="7054"/>
    <lineage>
        <taxon>Eukaryota</taxon>
        <taxon>Metazoa</taxon>
        <taxon>Ecdysozoa</taxon>
        <taxon>Arthropoda</taxon>
        <taxon>Hexapoda</taxon>
        <taxon>Insecta</taxon>
        <taxon>Pterygota</taxon>
        <taxon>Neoptera</taxon>
        <taxon>Endopterygota</taxon>
        <taxon>Coleoptera</taxon>
        <taxon>Polyphaga</taxon>
        <taxon>Elateriformia</taxon>
        <taxon>Elateroidea</taxon>
        <taxon>Lampyridae</taxon>
        <taxon>Lampyrinae</taxon>
        <taxon>Photinus</taxon>
    </lineage>
</organism>
<accession>A0A1Y1NMI8</accession>
<evidence type="ECO:0000313" key="2">
    <source>
        <dbReference type="EMBL" id="KAB0799251.1"/>
    </source>
</evidence>
<dbReference type="EMBL" id="VVIM01000005">
    <property type="protein sequence ID" value="KAB0799251.1"/>
    <property type="molecule type" value="Genomic_DNA"/>
</dbReference>
<dbReference type="AlphaFoldDB" id="A0A1Y1NMI8"/>
<protein>
    <recommendedName>
        <fullName evidence="4">Gem-associated protein 8</fullName>
    </recommendedName>
</protein>
<reference evidence="2" key="3">
    <citation type="submission" date="2019-08" db="EMBL/GenBank/DDBJ databases">
        <authorList>
            <consortium name="Photinus pyralis genome working group"/>
            <person name="Fallon T.R."/>
            <person name="Sander Lower S.E."/>
            <person name="Weng J.-K."/>
        </authorList>
    </citation>
    <scope>NUCLEOTIDE SEQUENCE</scope>
    <source>
        <strain evidence="2">1611_PpyrPB1</strain>
        <tissue evidence="2">Whole body</tissue>
    </source>
</reference>
<name>A0A1Y1NMI8_PHOPY</name>
<evidence type="ECO:0000313" key="3">
    <source>
        <dbReference type="Proteomes" id="UP000327044"/>
    </source>
</evidence>
<reference evidence="1" key="1">
    <citation type="journal article" date="2016" name="Sci. Rep.">
        <title>Molecular characterization of firefly nuptial gifts: a multi-omics approach sheds light on postcopulatory sexual selection.</title>
        <authorList>
            <person name="Al-Wathiqui N."/>
            <person name="Fallon T.R."/>
            <person name="South A."/>
            <person name="Weng J.K."/>
            <person name="Lewis S.M."/>
        </authorList>
    </citation>
    <scope>NUCLEOTIDE SEQUENCE</scope>
</reference>
<proteinExistence type="predicted"/>
<dbReference type="PANTHER" id="PTHR16238">
    <property type="entry name" value="GEM-ASSOCIATED PROTEIN 8"/>
    <property type="match status" value="1"/>
</dbReference>
<dbReference type="InterPro" id="IPR034754">
    <property type="entry name" value="GEMIN8"/>
</dbReference>
<reference evidence="2 3" key="2">
    <citation type="journal article" date="2018" name="Elife">
        <title>Firefly genomes illuminate parallel origins of bioluminescence in beetles.</title>
        <authorList>
            <person name="Fallon T.R."/>
            <person name="Lower S.E."/>
            <person name="Chang C.H."/>
            <person name="Bessho-Uehara M."/>
            <person name="Martin G.J."/>
            <person name="Bewick A.J."/>
            <person name="Behringer M."/>
            <person name="Debat H.J."/>
            <person name="Wong I."/>
            <person name="Day J.C."/>
            <person name="Suvorov A."/>
            <person name="Silva C.J."/>
            <person name="Stanger-Hall K.F."/>
            <person name="Hall D.W."/>
            <person name="Schmitz R.J."/>
            <person name="Nelson D.R."/>
            <person name="Lewis S.M."/>
            <person name="Shigenobu S."/>
            <person name="Bybee S.M."/>
            <person name="Larracuente A.M."/>
            <person name="Oba Y."/>
            <person name="Weng J.K."/>
        </authorList>
    </citation>
    <scope>NUCLEOTIDE SEQUENCE [LARGE SCALE GENOMIC DNA]</scope>
    <source>
        <strain evidence="2">1611_PpyrPB1</strain>
        <tissue evidence="2">Whole body</tissue>
    </source>
</reference>
<dbReference type="GO" id="GO:0000387">
    <property type="term" value="P:spliceosomal snRNP assembly"/>
    <property type="evidence" value="ECO:0007669"/>
    <property type="project" value="InterPro"/>
</dbReference>
<evidence type="ECO:0000313" key="1">
    <source>
        <dbReference type="EMBL" id="JAV97147.1"/>
    </source>
</evidence>
<evidence type="ECO:0008006" key="4">
    <source>
        <dbReference type="Google" id="ProtNLM"/>
    </source>
</evidence>
<dbReference type="GO" id="GO:0032797">
    <property type="term" value="C:SMN complex"/>
    <property type="evidence" value="ECO:0007669"/>
    <property type="project" value="InterPro"/>
</dbReference>
<gene>
    <name evidence="2" type="ORF">PPYR_07131</name>
</gene>
<dbReference type="InParanoid" id="A0A1Y1NMI8"/>
<keyword evidence="3" id="KW-1185">Reference proteome</keyword>
<dbReference type="PANTHER" id="PTHR16238:SF7">
    <property type="entry name" value="GEM-ASSOCIATED PROTEIN 8"/>
    <property type="match status" value="1"/>
</dbReference>
<dbReference type="Proteomes" id="UP000327044">
    <property type="component" value="Unassembled WGS sequence"/>
</dbReference>
<sequence>MVDCYCEPSGLKTSSRTWSKKDIKFLVRRKLKKNRSRILRRKRSRLNYWKQRKQLKTNRYNQTLCDTISVCSITDMDYQEEFHSSLIQPIPEVAKWHNQHQISYWKSRALALELENNLLHKHIENLYAKQTQEYADCGEYYLEQGSTKKGHFTDSDGEHFVKRERKRNSPEERIWKAPEGNARQKKLEDMKNVYGDMAPKILGMETAIQLSYDLYLEKYNPKHWPNIPLRL</sequence>
<dbReference type="Pfam" id="PF15348">
    <property type="entry name" value="GEMIN8"/>
    <property type="match status" value="1"/>
</dbReference>